<accession>A0ABU0CSX2</accession>
<dbReference type="PANTHER" id="PTHR45947">
    <property type="entry name" value="SULFOQUINOVOSYL TRANSFERASE SQD2"/>
    <property type="match status" value="1"/>
</dbReference>
<evidence type="ECO:0000313" key="3">
    <source>
        <dbReference type="EMBL" id="MDQ0339001.1"/>
    </source>
</evidence>
<dbReference type="Pfam" id="PF13439">
    <property type="entry name" value="Glyco_transf_4"/>
    <property type="match status" value="1"/>
</dbReference>
<keyword evidence="3" id="KW-0167">Capsid protein</keyword>
<evidence type="ECO:0000313" key="4">
    <source>
        <dbReference type="Proteomes" id="UP001232445"/>
    </source>
</evidence>
<dbReference type="InterPro" id="IPR050194">
    <property type="entry name" value="Glycosyltransferase_grp1"/>
</dbReference>
<keyword evidence="4" id="KW-1185">Reference proteome</keyword>
<evidence type="ECO:0000259" key="2">
    <source>
        <dbReference type="Pfam" id="PF13439"/>
    </source>
</evidence>
<organism evidence="3 4">
    <name type="scientific">Caldalkalibacillus uzonensis</name>
    <dbReference type="NCBI Taxonomy" id="353224"/>
    <lineage>
        <taxon>Bacteria</taxon>
        <taxon>Bacillati</taxon>
        <taxon>Bacillota</taxon>
        <taxon>Bacilli</taxon>
        <taxon>Bacillales</taxon>
        <taxon>Bacillaceae</taxon>
        <taxon>Caldalkalibacillus</taxon>
    </lineage>
</organism>
<dbReference type="InterPro" id="IPR028098">
    <property type="entry name" value="Glyco_trans_4-like_N"/>
</dbReference>
<dbReference type="Proteomes" id="UP001232445">
    <property type="component" value="Unassembled WGS sequence"/>
</dbReference>
<sequence>MKIVFVSPGKFSVPPVIGTSVEHDIEMVGKSLYPHHVVIYTRKCEEYPVSTQEGHVEYRRFTYHHWRDYLQLVLEDLKRFHPDIIQVENRPQYISIIKNHFPHTPVVLNMHSLTFISSRLISTEEANHAMGQVDALITNSRFLQREYEERFPQVEGKTYGIHLGIAPEHYRAAEKAKQKLRNLKNIYGIQQGDRVLLFVGRIIKGKGLHHLINAMHQIRNRHESVKLLVVGSPRYGRNTSTRYFRRIKKEAKRLKDCIIFTQFIKPEDMPYMYQLADVVVTPSTGKEALCRVNLEAMASKKPVVTTDSGGIPEIVIDNETGYVVPIENISEQLPQKINKLLQSKTLRKRFGENGLARVKDFTWEQTAKAYVNVYRKLIK</sequence>
<dbReference type="Gene3D" id="3.40.50.2000">
    <property type="entry name" value="Glycogen Phosphorylase B"/>
    <property type="match status" value="2"/>
</dbReference>
<dbReference type="CDD" id="cd03801">
    <property type="entry name" value="GT4_PimA-like"/>
    <property type="match status" value="1"/>
</dbReference>
<dbReference type="EMBL" id="JAUSUQ010000005">
    <property type="protein sequence ID" value="MDQ0339001.1"/>
    <property type="molecule type" value="Genomic_DNA"/>
</dbReference>
<comment type="caution">
    <text evidence="3">The sequence shown here is derived from an EMBL/GenBank/DDBJ whole genome shotgun (WGS) entry which is preliminary data.</text>
</comment>
<dbReference type="PANTHER" id="PTHR45947:SF3">
    <property type="entry name" value="SULFOQUINOVOSYL TRANSFERASE SQD2"/>
    <property type="match status" value="1"/>
</dbReference>
<keyword evidence="3" id="KW-0946">Virion</keyword>
<dbReference type="SUPFAM" id="SSF53756">
    <property type="entry name" value="UDP-Glycosyltransferase/glycogen phosphorylase"/>
    <property type="match status" value="1"/>
</dbReference>
<feature type="domain" description="Glycosyltransferase subfamily 4-like N-terminal" evidence="2">
    <location>
        <begin position="35"/>
        <end position="168"/>
    </location>
</feature>
<name>A0ABU0CSX2_9BACI</name>
<protein>
    <submittedName>
        <fullName evidence="3">Spore coat protein SA</fullName>
    </submittedName>
</protein>
<evidence type="ECO:0000259" key="1">
    <source>
        <dbReference type="Pfam" id="PF00534"/>
    </source>
</evidence>
<dbReference type="Pfam" id="PF00534">
    <property type="entry name" value="Glycos_transf_1"/>
    <property type="match status" value="1"/>
</dbReference>
<gene>
    <name evidence="3" type="ORF">J2S00_001787</name>
</gene>
<reference evidence="3 4" key="1">
    <citation type="submission" date="2023-07" db="EMBL/GenBank/DDBJ databases">
        <title>Genomic Encyclopedia of Type Strains, Phase IV (KMG-IV): sequencing the most valuable type-strain genomes for metagenomic binning, comparative biology and taxonomic classification.</title>
        <authorList>
            <person name="Goeker M."/>
        </authorList>
    </citation>
    <scope>NUCLEOTIDE SEQUENCE [LARGE SCALE GENOMIC DNA]</scope>
    <source>
        <strain evidence="3 4">DSM 17740</strain>
    </source>
</reference>
<proteinExistence type="predicted"/>
<dbReference type="RefSeq" id="WP_307338269.1">
    <property type="nucleotide sequence ID" value="NZ_JAUSUQ010000005.1"/>
</dbReference>
<feature type="domain" description="Glycosyl transferase family 1" evidence="1">
    <location>
        <begin position="183"/>
        <end position="354"/>
    </location>
</feature>
<dbReference type="InterPro" id="IPR001296">
    <property type="entry name" value="Glyco_trans_1"/>
</dbReference>